<accession>A0ABR6WIY7</accession>
<dbReference type="EMBL" id="WJBB01000004">
    <property type="protein sequence ID" value="MBC3796460.1"/>
    <property type="molecule type" value="Genomic_DNA"/>
</dbReference>
<keyword evidence="2" id="KW-1185">Reference proteome</keyword>
<proteinExistence type="predicted"/>
<comment type="caution">
    <text evidence="1">The sequence shown here is derived from an EMBL/GenBank/DDBJ whole genome shotgun (WGS) entry which is preliminary data.</text>
</comment>
<sequence length="172" mass="19901">MQNFDAISLLVAFIALAISFATLQQNRNIVEESNRAYIVLYIDRERPDDYQSIVLKNFGKTSGVLLSVIFDPPLLAEKSKINQSIPLLTDHKDIFFAPGQSFKTHFDFRNYENKLFKVSICYKTLDRIYKESYPIDLTYRQSLLRFDNEDNTELDALKTISQSILEVSDKLS</sequence>
<evidence type="ECO:0008006" key="3">
    <source>
        <dbReference type="Google" id="ProtNLM"/>
    </source>
</evidence>
<evidence type="ECO:0000313" key="1">
    <source>
        <dbReference type="EMBL" id="MBC3796460.1"/>
    </source>
</evidence>
<reference evidence="1 2" key="1">
    <citation type="journal article" date="2020" name="mSystems">
        <title>Defining Genomic and Predicted Metabolic Features of the Acetobacterium Genus.</title>
        <authorList>
            <person name="Ross D.E."/>
            <person name="Marshall C.W."/>
            <person name="Gulliver D."/>
            <person name="May H.D."/>
            <person name="Norman R.S."/>
        </authorList>
    </citation>
    <scope>NUCLEOTIDE SEQUENCE [LARGE SCALE GENOMIC DNA]</scope>
    <source>
        <strain evidence="1 2">DSM 9173</strain>
    </source>
</reference>
<gene>
    <name evidence="1" type="ORF">GH807_05265</name>
</gene>
<dbReference type="RefSeq" id="WP_148606111.1">
    <property type="nucleotide sequence ID" value="NZ_RXYB01000031.1"/>
</dbReference>
<organism evidence="1 2">
    <name type="scientific">Acetobacterium tundrae</name>
    <dbReference type="NCBI Taxonomy" id="132932"/>
    <lineage>
        <taxon>Bacteria</taxon>
        <taxon>Bacillati</taxon>
        <taxon>Bacillota</taxon>
        <taxon>Clostridia</taxon>
        <taxon>Eubacteriales</taxon>
        <taxon>Eubacteriaceae</taxon>
        <taxon>Acetobacterium</taxon>
    </lineage>
</organism>
<protein>
    <recommendedName>
        <fullName evidence="3">DUF4825 domain-containing protein</fullName>
    </recommendedName>
</protein>
<dbReference type="Proteomes" id="UP000653358">
    <property type="component" value="Unassembled WGS sequence"/>
</dbReference>
<evidence type="ECO:0000313" key="2">
    <source>
        <dbReference type="Proteomes" id="UP000653358"/>
    </source>
</evidence>
<name>A0ABR6WIY7_9FIRM</name>